<evidence type="ECO:0000313" key="4">
    <source>
        <dbReference type="EMBL" id="KAG6679257.1"/>
    </source>
</evidence>
<comment type="caution">
    <text evidence="4">The sequence shown here is derived from an EMBL/GenBank/DDBJ whole genome shotgun (WGS) entry which is preliminary data.</text>
</comment>
<evidence type="ECO:0000259" key="3">
    <source>
        <dbReference type="PROSITE" id="PS50157"/>
    </source>
</evidence>
<organism evidence="4 5">
    <name type="scientific">Carya illinoinensis</name>
    <name type="common">Pecan</name>
    <dbReference type="NCBI Taxonomy" id="32201"/>
    <lineage>
        <taxon>Eukaryota</taxon>
        <taxon>Viridiplantae</taxon>
        <taxon>Streptophyta</taxon>
        <taxon>Embryophyta</taxon>
        <taxon>Tracheophyta</taxon>
        <taxon>Spermatophyta</taxon>
        <taxon>Magnoliopsida</taxon>
        <taxon>eudicotyledons</taxon>
        <taxon>Gunneridae</taxon>
        <taxon>Pentapetalae</taxon>
        <taxon>rosids</taxon>
        <taxon>fabids</taxon>
        <taxon>Fagales</taxon>
        <taxon>Juglandaceae</taxon>
        <taxon>Carya</taxon>
    </lineage>
</organism>
<dbReference type="InterPro" id="IPR013087">
    <property type="entry name" value="Znf_C2H2_type"/>
</dbReference>
<dbReference type="EMBL" id="CM031838">
    <property type="protein sequence ID" value="KAG6679257.1"/>
    <property type="molecule type" value="Genomic_DNA"/>
</dbReference>
<feature type="non-terminal residue" evidence="4">
    <location>
        <position position="384"/>
    </location>
</feature>
<dbReference type="AlphaFoldDB" id="A0A922D4T0"/>
<accession>A0A922D4T0</accession>
<proteinExistence type="predicted"/>
<dbReference type="GO" id="GO:0008270">
    <property type="term" value="F:zinc ion binding"/>
    <property type="evidence" value="ECO:0007669"/>
    <property type="project" value="UniProtKB-KW"/>
</dbReference>
<reference evidence="4" key="1">
    <citation type="submission" date="2021-01" db="EMBL/GenBank/DDBJ databases">
        <authorList>
            <person name="Lovell J.T."/>
            <person name="Bentley N."/>
            <person name="Bhattarai G."/>
            <person name="Jenkins J.W."/>
            <person name="Sreedasyam A."/>
            <person name="Alarcon Y."/>
            <person name="Bock C."/>
            <person name="Boston L."/>
            <person name="Carlson J."/>
            <person name="Cervantes K."/>
            <person name="Clermont K."/>
            <person name="Krom N."/>
            <person name="Kubenka K."/>
            <person name="Mamidi S."/>
            <person name="Mattison C."/>
            <person name="Monteros M."/>
            <person name="Pisani C."/>
            <person name="Plott C."/>
            <person name="Rajasekar S."/>
            <person name="Rhein H.S."/>
            <person name="Rohla C."/>
            <person name="Song M."/>
            <person name="Hilaire R.S."/>
            <person name="Shu S."/>
            <person name="Wells L."/>
            <person name="Wang X."/>
            <person name="Webber J."/>
            <person name="Heerema R.J."/>
            <person name="Klein P."/>
            <person name="Conner P."/>
            <person name="Grauke L."/>
            <person name="Grimwood J."/>
            <person name="Schmutz J."/>
            <person name="Randall J.J."/>
        </authorList>
    </citation>
    <scope>NUCLEOTIDE SEQUENCE</scope>
    <source>
        <tissue evidence="4">Leaf</tissue>
    </source>
</reference>
<evidence type="ECO:0000256" key="1">
    <source>
        <dbReference type="PROSITE-ProRule" id="PRU00042"/>
    </source>
</evidence>
<feature type="compositionally biased region" description="Basic and acidic residues" evidence="2">
    <location>
        <begin position="354"/>
        <end position="369"/>
    </location>
</feature>
<evidence type="ECO:0000313" key="5">
    <source>
        <dbReference type="Proteomes" id="UP000811246"/>
    </source>
</evidence>
<sequence>MSSVSMESKQDHQDVPPKYEEAWFDVANPCGKEFELPNISCPMSNPNNFLFSQLDVPAMPESAFVLDIMSNLSSDGNHDLAYSSPILEMVPPMNNNINVPVVKSSFAPIVNHQIHFSRFTGLLDFGGGAASFPLKNQLVHVPNPSCFSRDGLDIINFSLSNNRQFVHAGSNNHISAISQTSHVRIPSKTSMFPSNNCIMNINDLVHFPNSRWPYLSVMSNGYGNSFGQSYLENNLNHLQNCGHRTRTMRSTLSFPWRNLLESPTPKWDPQTFGPSSFQVLPTSSDAAQKIYDLKYICKDCGKGFSSYSSFGGHMSFHARTRKMYAKFSSRIDASQHKENTDEKMDGNSSRKMKAAMEKRFSASENEIVKKSCHQSQERSSSVCQ</sequence>
<dbReference type="Proteomes" id="UP000811246">
    <property type="component" value="Chromosome 14"/>
</dbReference>
<keyword evidence="1" id="KW-0863">Zinc-finger</keyword>
<dbReference type="PROSITE" id="PS00028">
    <property type="entry name" value="ZINC_FINGER_C2H2_1"/>
    <property type="match status" value="1"/>
</dbReference>
<keyword evidence="1" id="KW-0862">Zinc</keyword>
<evidence type="ECO:0000256" key="2">
    <source>
        <dbReference type="SAM" id="MobiDB-lite"/>
    </source>
</evidence>
<feature type="region of interest" description="Disordered" evidence="2">
    <location>
        <begin position="330"/>
        <end position="384"/>
    </location>
</feature>
<feature type="domain" description="C2H2-type" evidence="3">
    <location>
        <begin position="295"/>
        <end position="322"/>
    </location>
</feature>
<name>A0A922D4T0_CARIL</name>
<dbReference type="PROSITE" id="PS50157">
    <property type="entry name" value="ZINC_FINGER_C2H2_2"/>
    <property type="match status" value="1"/>
</dbReference>
<protein>
    <recommendedName>
        <fullName evidence="3">C2H2-type domain-containing protein</fullName>
    </recommendedName>
</protein>
<keyword evidence="1" id="KW-0479">Metal-binding</keyword>
<gene>
    <name evidence="4" type="ORF">I3842_14G121300</name>
</gene>
<feature type="compositionally biased region" description="Polar residues" evidence="2">
    <location>
        <begin position="373"/>
        <end position="384"/>
    </location>
</feature>
<feature type="compositionally biased region" description="Basic and acidic residues" evidence="2">
    <location>
        <begin position="333"/>
        <end position="345"/>
    </location>
</feature>